<organism evidence="2 3">
    <name type="scientific">Apiospora hydei</name>
    <dbReference type="NCBI Taxonomy" id="1337664"/>
    <lineage>
        <taxon>Eukaryota</taxon>
        <taxon>Fungi</taxon>
        <taxon>Dikarya</taxon>
        <taxon>Ascomycota</taxon>
        <taxon>Pezizomycotina</taxon>
        <taxon>Sordariomycetes</taxon>
        <taxon>Xylariomycetidae</taxon>
        <taxon>Amphisphaeriales</taxon>
        <taxon>Apiosporaceae</taxon>
        <taxon>Apiospora</taxon>
    </lineage>
</organism>
<feature type="compositionally biased region" description="Low complexity" evidence="1">
    <location>
        <begin position="16"/>
        <end position="45"/>
    </location>
</feature>
<comment type="caution">
    <text evidence="2">The sequence shown here is derived from an EMBL/GenBank/DDBJ whole genome shotgun (WGS) entry which is preliminary data.</text>
</comment>
<accession>A0ABR1WMW0</accession>
<feature type="region of interest" description="Disordered" evidence="1">
    <location>
        <begin position="60"/>
        <end position="123"/>
    </location>
</feature>
<proteinExistence type="predicted"/>
<gene>
    <name evidence="2" type="ORF">PG997_006124</name>
</gene>
<feature type="region of interest" description="Disordered" evidence="1">
    <location>
        <begin position="1"/>
        <end position="46"/>
    </location>
</feature>
<evidence type="ECO:0000256" key="1">
    <source>
        <dbReference type="SAM" id="MobiDB-lite"/>
    </source>
</evidence>
<dbReference type="EMBL" id="JAQQWN010000005">
    <property type="protein sequence ID" value="KAK8084853.1"/>
    <property type="molecule type" value="Genomic_DNA"/>
</dbReference>
<dbReference type="RefSeq" id="XP_066669362.1">
    <property type="nucleotide sequence ID" value="XM_066810439.1"/>
</dbReference>
<reference evidence="2 3" key="1">
    <citation type="submission" date="2023-01" db="EMBL/GenBank/DDBJ databases">
        <title>Analysis of 21 Apiospora genomes using comparative genomics revels a genus with tremendous synthesis potential of carbohydrate active enzymes and secondary metabolites.</title>
        <authorList>
            <person name="Sorensen T."/>
        </authorList>
    </citation>
    <scope>NUCLEOTIDE SEQUENCE [LARGE SCALE GENOMIC DNA]</scope>
    <source>
        <strain evidence="2 3">CBS 114990</strain>
    </source>
</reference>
<feature type="compositionally biased region" description="Polar residues" evidence="1">
    <location>
        <begin position="1"/>
        <end position="11"/>
    </location>
</feature>
<dbReference type="Proteomes" id="UP001433268">
    <property type="component" value="Unassembled WGS sequence"/>
</dbReference>
<evidence type="ECO:0000313" key="3">
    <source>
        <dbReference type="Proteomes" id="UP001433268"/>
    </source>
</evidence>
<keyword evidence="3" id="KW-1185">Reference proteome</keyword>
<dbReference type="GeneID" id="92043499"/>
<sequence length="305" mass="32728">MDPSLLPTTGPTIIHSPSEASYSSGPSRTSTRSTSPDTSSHRSSPLLDLHHLVTTSSIVPETTNALAGPQPSKMDKNSAPPADGLTMRRPSSKFNMERPGGPANYQQPQSVRPGAPMGPANLASRGLASNNWRAQAMADELYNNFDLANPQNQQQQQQQLHFGRPVPVPVHQQQLPAGVPSLYSPSDSMAFPDALLDSCYAYCYDRGNGHYTRLIPADMIPTLCDVPALQQGSSGMIVLPAPRALPANGRSSNVEPVMLKVSSITNLSCAFHLPSLPPSVPSTFRPFHLPSLPPSVPSTFRPFHP</sequence>
<protein>
    <submittedName>
        <fullName evidence="2">Chromatin remodeling factor m.t1.c1</fullName>
    </submittedName>
</protein>
<name>A0ABR1WMW0_9PEZI</name>
<evidence type="ECO:0000313" key="2">
    <source>
        <dbReference type="EMBL" id="KAK8084853.1"/>
    </source>
</evidence>